<reference evidence="1" key="2">
    <citation type="journal article" date="2015" name="Fish Shellfish Immunol.">
        <title>Early steps in the European eel (Anguilla anguilla)-Vibrio vulnificus interaction in the gills: Role of the RtxA13 toxin.</title>
        <authorList>
            <person name="Callol A."/>
            <person name="Pajuelo D."/>
            <person name="Ebbesson L."/>
            <person name="Teles M."/>
            <person name="MacKenzie S."/>
            <person name="Amaro C."/>
        </authorList>
    </citation>
    <scope>NUCLEOTIDE SEQUENCE</scope>
</reference>
<protein>
    <submittedName>
        <fullName evidence="1">Uncharacterized protein</fullName>
    </submittedName>
</protein>
<sequence>MKAVQEHLPMCSGLTRYDFVNNTGLLARGAS</sequence>
<dbReference type="AlphaFoldDB" id="A0A0E9TQW2"/>
<organism evidence="1">
    <name type="scientific">Anguilla anguilla</name>
    <name type="common">European freshwater eel</name>
    <name type="synonym">Muraena anguilla</name>
    <dbReference type="NCBI Taxonomy" id="7936"/>
    <lineage>
        <taxon>Eukaryota</taxon>
        <taxon>Metazoa</taxon>
        <taxon>Chordata</taxon>
        <taxon>Craniata</taxon>
        <taxon>Vertebrata</taxon>
        <taxon>Euteleostomi</taxon>
        <taxon>Actinopterygii</taxon>
        <taxon>Neopterygii</taxon>
        <taxon>Teleostei</taxon>
        <taxon>Anguilliformes</taxon>
        <taxon>Anguillidae</taxon>
        <taxon>Anguilla</taxon>
    </lineage>
</organism>
<accession>A0A0E9TQW2</accession>
<dbReference type="EMBL" id="GBXM01053322">
    <property type="protein sequence ID" value="JAH55255.1"/>
    <property type="molecule type" value="Transcribed_RNA"/>
</dbReference>
<evidence type="ECO:0000313" key="1">
    <source>
        <dbReference type="EMBL" id="JAH55255.1"/>
    </source>
</evidence>
<reference evidence="1" key="1">
    <citation type="submission" date="2014-11" db="EMBL/GenBank/DDBJ databases">
        <authorList>
            <person name="Amaro Gonzalez C."/>
        </authorList>
    </citation>
    <scope>NUCLEOTIDE SEQUENCE</scope>
</reference>
<name>A0A0E9TQW2_ANGAN</name>
<proteinExistence type="predicted"/>